<feature type="transmembrane region" description="Helical" evidence="5">
    <location>
        <begin position="137"/>
        <end position="163"/>
    </location>
</feature>
<protein>
    <recommendedName>
        <fullName evidence="6">LRAT domain-containing protein</fullName>
    </recommendedName>
</protein>
<reference evidence="8" key="1">
    <citation type="journal article" date="2014" name="Science">
        <title>Nonhuman genetics. Genomic basis for the convergent evolution of electric organs.</title>
        <authorList>
            <person name="Gallant J.R."/>
            <person name="Traeger L.L."/>
            <person name="Volkening J.D."/>
            <person name="Moffett H."/>
            <person name="Chen P.H."/>
            <person name="Novina C.D."/>
            <person name="Phillips G.N.Jr."/>
            <person name="Anand R."/>
            <person name="Wells G.B."/>
            <person name="Pinch M."/>
            <person name="Guth R."/>
            <person name="Unguez G.A."/>
            <person name="Albert J.S."/>
            <person name="Zakon H.H."/>
            <person name="Samanta M.P."/>
            <person name="Sussman M.R."/>
        </authorList>
    </citation>
    <scope>NUCLEOTIDE SEQUENCE [LARGE SCALE GENOMIC DNA]</scope>
</reference>
<dbReference type="PROSITE" id="PS51934">
    <property type="entry name" value="LRAT"/>
    <property type="match status" value="1"/>
</dbReference>
<evidence type="ECO:0000256" key="3">
    <source>
        <dbReference type="ARBA" id="ARBA00022801"/>
    </source>
</evidence>
<dbReference type="OMA" id="VECHKIR"/>
<evidence type="ECO:0000313" key="7">
    <source>
        <dbReference type="Ensembl" id="ENSEEEP00000048032.2"/>
    </source>
</evidence>
<dbReference type="GO" id="GO:0004623">
    <property type="term" value="F:phospholipase A2 activity"/>
    <property type="evidence" value="ECO:0007669"/>
    <property type="project" value="TreeGrafter"/>
</dbReference>
<comment type="similarity">
    <text evidence="1">Belongs to the H-rev107 family.</text>
</comment>
<dbReference type="GeneID" id="113585290"/>
<keyword evidence="8" id="KW-1185">Reference proteome</keyword>
<dbReference type="GO" id="GO:0008970">
    <property type="term" value="F:phospholipase A1 activity"/>
    <property type="evidence" value="ECO:0007669"/>
    <property type="project" value="TreeGrafter"/>
</dbReference>
<evidence type="ECO:0000256" key="4">
    <source>
        <dbReference type="ARBA" id="ARBA00023098"/>
    </source>
</evidence>
<dbReference type="InterPro" id="IPR007053">
    <property type="entry name" value="LRAT_dom"/>
</dbReference>
<reference evidence="7" key="4">
    <citation type="submission" date="2025-08" db="UniProtKB">
        <authorList>
            <consortium name="Ensembl"/>
        </authorList>
    </citation>
    <scope>IDENTIFICATION</scope>
</reference>
<dbReference type="Proteomes" id="UP000314983">
    <property type="component" value="Chromosome 12"/>
</dbReference>
<evidence type="ECO:0000256" key="2">
    <source>
        <dbReference type="ARBA" id="ARBA00022679"/>
    </source>
</evidence>
<proteinExistence type="inferred from homology"/>
<keyword evidence="5" id="KW-0812">Transmembrane</keyword>
<dbReference type="GO" id="GO:0070292">
    <property type="term" value="P:N-acylphosphatidylethanolamine metabolic process"/>
    <property type="evidence" value="ECO:0007669"/>
    <property type="project" value="TreeGrafter"/>
</dbReference>
<reference evidence="8" key="2">
    <citation type="journal article" date="2017" name="Sci. Adv.">
        <title>A tail of two voltages: Proteomic comparison of the three electric organs of the electric eel.</title>
        <authorList>
            <person name="Traeger L.L."/>
            <person name="Sabat G."/>
            <person name="Barrett-Wilt G.A."/>
            <person name="Wells G.B."/>
            <person name="Sussman M.R."/>
        </authorList>
    </citation>
    <scope>NUCLEOTIDE SEQUENCE [LARGE SCALE GENOMIC DNA]</scope>
</reference>
<dbReference type="GO" id="GO:0016410">
    <property type="term" value="F:N-acyltransferase activity"/>
    <property type="evidence" value="ECO:0007669"/>
    <property type="project" value="TreeGrafter"/>
</dbReference>
<keyword evidence="4" id="KW-0443">Lipid metabolism</keyword>
<organism evidence="7 8">
    <name type="scientific">Electrophorus electricus</name>
    <name type="common">Electric eel</name>
    <name type="synonym">Gymnotus electricus</name>
    <dbReference type="NCBI Taxonomy" id="8005"/>
    <lineage>
        <taxon>Eukaryota</taxon>
        <taxon>Metazoa</taxon>
        <taxon>Chordata</taxon>
        <taxon>Craniata</taxon>
        <taxon>Vertebrata</taxon>
        <taxon>Euteleostomi</taxon>
        <taxon>Actinopterygii</taxon>
        <taxon>Neopterygii</taxon>
        <taxon>Teleostei</taxon>
        <taxon>Ostariophysi</taxon>
        <taxon>Gymnotiformes</taxon>
        <taxon>Gymnotoidei</taxon>
        <taxon>Gymnotidae</taxon>
        <taxon>Electrophorus</taxon>
    </lineage>
</organism>
<evidence type="ECO:0000259" key="6">
    <source>
        <dbReference type="PROSITE" id="PS51934"/>
    </source>
</evidence>
<reference evidence="7" key="5">
    <citation type="submission" date="2025-09" db="UniProtKB">
        <authorList>
            <consortium name="Ensembl"/>
        </authorList>
    </citation>
    <scope>IDENTIFICATION</scope>
</reference>
<dbReference type="PANTHER" id="PTHR13943">
    <property type="entry name" value="HRAS-LIKE SUPPRESSOR - RELATED"/>
    <property type="match status" value="1"/>
</dbReference>
<keyword evidence="5" id="KW-1133">Transmembrane helix</keyword>
<evidence type="ECO:0000313" key="8">
    <source>
        <dbReference type="Proteomes" id="UP000314983"/>
    </source>
</evidence>
<feature type="domain" description="LRAT" evidence="6">
    <location>
        <begin position="13"/>
        <end position="130"/>
    </location>
</feature>
<dbReference type="Pfam" id="PF04970">
    <property type="entry name" value="LRAT"/>
    <property type="match status" value="1"/>
</dbReference>
<dbReference type="PANTHER" id="PTHR13943:SF31">
    <property type="entry name" value="PHOSPHOLIPASE A AND ACYLTRANSFERASE 3"/>
    <property type="match status" value="1"/>
</dbReference>
<evidence type="ECO:0000256" key="5">
    <source>
        <dbReference type="SAM" id="Phobius"/>
    </source>
</evidence>
<name>A0A4W4HDA8_ELEEL</name>
<sequence>MTTSQVKPKPGDLIEIFRGAFQHWVIYVGKGYIIHLVRPQTSVHAQGGSCSMSMQSDMAVVKKEQLQDVVGTDRYTVNNLLDDKYKPRPVKLILQDAHSLLGQELPYSVFSENCEHLVTEMRYGKAESRQVQNAVDVGVGMGVATSFGVGALPAAVATTIFSWKRRTTTTTLTTVGMALAAWFGGPPAAAAAAATAIFSWIRSKKKKSKRLNKQRDGTEL</sequence>
<dbReference type="RefSeq" id="XP_035387807.1">
    <property type="nucleotide sequence ID" value="XM_035531914.1"/>
</dbReference>
<dbReference type="GeneTree" id="ENSGT00940000162660"/>
<dbReference type="AlphaFoldDB" id="A0A4W4HDA8"/>
<accession>A0A4W4HDA8</accession>
<keyword evidence="5" id="KW-0472">Membrane</keyword>
<keyword evidence="3" id="KW-0378">Hydrolase</keyword>
<dbReference type="GO" id="GO:0005737">
    <property type="term" value="C:cytoplasm"/>
    <property type="evidence" value="ECO:0007669"/>
    <property type="project" value="TreeGrafter"/>
</dbReference>
<dbReference type="Ensembl" id="ENSEEET00000048561.2">
    <property type="protein sequence ID" value="ENSEEEP00000048032.2"/>
    <property type="gene ID" value="ENSEEEG00000022628.2"/>
</dbReference>
<dbReference type="STRING" id="8005.ENSEEEP00000048032"/>
<dbReference type="InterPro" id="IPR051496">
    <property type="entry name" value="H-rev107_PLA/AT"/>
</dbReference>
<gene>
    <name evidence="7" type="primary">LOC113585290</name>
</gene>
<keyword evidence="2" id="KW-0808">Transferase</keyword>
<evidence type="ECO:0000256" key="1">
    <source>
        <dbReference type="ARBA" id="ARBA00007824"/>
    </source>
</evidence>
<dbReference type="Gene3D" id="3.90.1720.10">
    <property type="entry name" value="endopeptidase domain like (from Nostoc punctiforme)"/>
    <property type="match status" value="1"/>
</dbReference>
<reference evidence="7" key="3">
    <citation type="submission" date="2020-05" db="EMBL/GenBank/DDBJ databases">
        <title>Electrophorus electricus (electric eel) genome, fEleEle1, primary haplotype.</title>
        <authorList>
            <person name="Myers G."/>
            <person name="Meyer A."/>
            <person name="Fedrigo O."/>
            <person name="Formenti G."/>
            <person name="Rhie A."/>
            <person name="Tracey A."/>
            <person name="Sims Y."/>
            <person name="Jarvis E.D."/>
        </authorList>
    </citation>
    <scope>NUCLEOTIDE SEQUENCE [LARGE SCALE GENOMIC DNA]</scope>
</reference>
<feature type="transmembrane region" description="Helical" evidence="5">
    <location>
        <begin position="175"/>
        <end position="201"/>
    </location>
</feature>